<dbReference type="Proteomes" id="UP000245468">
    <property type="component" value="Chromosome"/>
</dbReference>
<accession>A0A2S2DV31</accession>
<keyword evidence="3" id="KW-1185">Reference proteome</keyword>
<evidence type="ECO:0000313" key="2">
    <source>
        <dbReference type="EMBL" id="AWL08667.1"/>
    </source>
</evidence>
<dbReference type="AlphaFoldDB" id="A0A2S2DV31"/>
<name>A0A2S2DV31_9BACT</name>
<dbReference type="Gene3D" id="2.60.120.260">
    <property type="entry name" value="Galactose-binding domain-like"/>
    <property type="match status" value="1"/>
</dbReference>
<sequence length="172" mass="19202">MLHSILVVTMLFGGLHARFFEYSLLQNKTKKEFPSNRPARIQRDAPGNYLLSAAKGKAIGPNIKFMPEYQAFGWFTSKDRVEWEVDVQKAGDYQVEINYSVDNAEAGKEFILSSPSAQLVGKVPPSGSWETYKILKAGKIHLNPGVQKLVFKSKTQFKAGGAILDLRAIVLR</sequence>
<evidence type="ECO:0000313" key="3">
    <source>
        <dbReference type="Proteomes" id="UP000245468"/>
    </source>
</evidence>
<dbReference type="EMBL" id="CP029346">
    <property type="protein sequence ID" value="AWL08667.1"/>
    <property type="molecule type" value="Genomic_DNA"/>
</dbReference>
<keyword evidence="2" id="KW-0326">Glycosidase</keyword>
<organism evidence="2 3">
    <name type="scientific">Aquirufa nivalisilvae</name>
    <dbReference type="NCBI Taxonomy" id="2516557"/>
    <lineage>
        <taxon>Bacteria</taxon>
        <taxon>Pseudomonadati</taxon>
        <taxon>Bacteroidota</taxon>
        <taxon>Cytophagia</taxon>
        <taxon>Cytophagales</taxon>
        <taxon>Flectobacillaceae</taxon>
        <taxon>Aquirufa</taxon>
    </lineage>
</organism>
<dbReference type="SUPFAM" id="SSF49785">
    <property type="entry name" value="Galactose-binding domain-like"/>
    <property type="match status" value="1"/>
</dbReference>
<dbReference type="OrthoDB" id="2579961at2"/>
<gene>
    <name evidence="2" type="primary">fucA</name>
    <name evidence="2" type="ORF">HME7025_00796</name>
</gene>
<dbReference type="Pfam" id="PF03422">
    <property type="entry name" value="CBM_6"/>
    <property type="match status" value="1"/>
</dbReference>
<evidence type="ECO:0000259" key="1">
    <source>
        <dbReference type="Pfam" id="PF03422"/>
    </source>
</evidence>
<dbReference type="KEGG" id="psez:HME7025_00796"/>
<feature type="domain" description="CBM6" evidence="1">
    <location>
        <begin position="70"/>
        <end position="155"/>
    </location>
</feature>
<proteinExistence type="predicted"/>
<dbReference type="GO" id="GO:0004560">
    <property type="term" value="F:alpha-L-fucosidase activity"/>
    <property type="evidence" value="ECO:0007669"/>
    <property type="project" value="UniProtKB-EC"/>
</dbReference>
<dbReference type="InterPro" id="IPR005084">
    <property type="entry name" value="CBM6"/>
</dbReference>
<reference evidence="3" key="1">
    <citation type="submission" date="2018-05" db="EMBL/GenBank/DDBJ databases">
        <title>Pseudarcicella sp. HME7025 Genome sequencing and assembly.</title>
        <authorList>
            <person name="Kim H."/>
            <person name="Kang H."/>
            <person name="Joh K."/>
        </authorList>
    </citation>
    <scope>NUCLEOTIDE SEQUENCE [LARGE SCALE GENOMIC DNA]</scope>
    <source>
        <strain evidence="3">HME7025</strain>
    </source>
</reference>
<protein>
    <submittedName>
        <fullName evidence="2">Alpha-L-fucosidase</fullName>
        <ecNumber evidence="2">3.2.1.51</ecNumber>
    </submittedName>
</protein>
<keyword evidence="2" id="KW-0378">Hydrolase</keyword>
<dbReference type="GO" id="GO:0030246">
    <property type="term" value="F:carbohydrate binding"/>
    <property type="evidence" value="ECO:0007669"/>
    <property type="project" value="InterPro"/>
</dbReference>
<dbReference type="InterPro" id="IPR008979">
    <property type="entry name" value="Galactose-bd-like_sf"/>
</dbReference>
<dbReference type="RefSeq" id="WP_109322403.1">
    <property type="nucleotide sequence ID" value="NZ_CP029346.1"/>
</dbReference>
<dbReference type="EC" id="3.2.1.51" evidence="2"/>